<evidence type="ECO:0000256" key="2">
    <source>
        <dbReference type="ARBA" id="ARBA00012255"/>
    </source>
</evidence>
<feature type="region of interest" description="Disordered" evidence="4">
    <location>
        <begin position="1"/>
        <end position="37"/>
    </location>
</feature>
<sequence length="753" mass="85629">MSGKKPASTSFDQKDRKSDTSRSVPSTKKRLLQTNINEFLSTNKKKKNYKSENKYCAISEEEMSQEESREKKLQRDVLASAAERRITSSQNSCSPVHSITEILNDVPVESQVCKSLSEEKKENENSSFEQEILTVASSSQSQDSCDLFPNTSSDVADYPKNLFSASKTFPQEAFLCYFNVAPNCSASLPRLQPEPFHTVLFHPWIQPGVVPRPFPEKYRDKWDCNHVRMPCSPENLYPVKTPGSGRKVQSRWELIQKTLSAPIMSSWDLEEAILNYNSQYSKRWDFRGLHTFFTEVLNYQNGAEFFSSVLPGIIDLALHLPDICTQPIPLLTKHRNHSITLSQKQIASLLANAFLCTFPRRNSQKRDSEYSTFPDINFNRLFAGVKNGVNKRGAEKLKCLINYFKRVTGKEPTGTVTFMRKYLVNAPDWENSTQKLSRFQVSSKGVIEVEGAGMLQVDFANKFVGGGVLGHGCVQEEIRFVICPELIVSRLFTERLSDTEVLVITGAEQYNEYCGYGNTFIWSGDYIDSTSSDSWGRKYTQIVAMDATHFYKPEQQYQYHFVKRELNKAYCGFYDDTVAPEHLPAIATGNWGCGAFRGDPRLKALIQLLAASEAQRDILYFTFGNEELKNDIEAMCDFLLHKEILIRQLINMLKLYSRQQQKGQLVVRLFDFIYATFSDFNTDTEEETDSQITPPKSLVNSCKPDSPDNLSKEYFLTEREPGEKRMEIPNDALSSSDTCGTSLGLTLKQLNVK</sequence>
<reference evidence="8" key="1">
    <citation type="submission" date="2025-08" db="UniProtKB">
        <authorList>
            <consortium name="RefSeq"/>
        </authorList>
    </citation>
    <scope>IDENTIFICATION</scope>
    <source>
        <tissue evidence="8">Muscle</tissue>
    </source>
</reference>
<protein>
    <recommendedName>
        <fullName evidence="2">poly(ADP-ribose) glycohydrolase</fullName>
        <ecNumber evidence="2">3.2.1.143</ecNumber>
    </recommendedName>
</protein>
<evidence type="ECO:0000256" key="4">
    <source>
        <dbReference type="SAM" id="MobiDB-lite"/>
    </source>
</evidence>
<evidence type="ECO:0000313" key="8">
    <source>
        <dbReference type="RefSeq" id="XP_013781094.1"/>
    </source>
</evidence>
<evidence type="ECO:0000256" key="3">
    <source>
        <dbReference type="ARBA" id="ARBA00022801"/>
    </source>
</evidence>
<dbReference type="PANTHER" id="PTHR12837">
    <property type="entry name" value="POLY ADP-RIBOSE GLYCOHYDROLASE"/>
    <property type="match status" value="1"/>
</dbReference>
<evidence type="ECO:0000256" key="1">
    <source>
        <dbReference type="ARBA" id="ARBA00009545"/>
    </source>
</evidence>
<feature type="domain" description="PARG helical" evidence="6">
    <location>
        <begin position="301"/>
        <end position="420"/>
    </location>
</feature>
<proteinExistence type="inferred from homology"/>
<feature type="domain" description="PARG catalytic Macro" evidence="5">
    <location>
        <begin position="427"/>
        <end position="630"/>
    </location>
</feature>
<dbReference type="Pfam" id="PF20811">
    <property type="entry name" value="PARG_cat_N"/>
    <property type="match status" value="1"/>
</dbReference>
<dbReference type="Proteomes" id="UP000694941">
    <property type="component" value="Unplaced"/>
</dbReference>
<gene>
    <name evidence="8" type="primary">LOC106465413</name>
</gene>
<organism evidence="7 8">
    <name type="scientific">Limulus polyphemus</name>
    <name type="common">Atlantic horseshoe crab</name>
    <dbReference type="NCBI Taxonomy" id="6850"/>
    <lineage>
        <taxon>Eukaryota</taxon>
        <taxon>Metazoa</taxon>
        <taxon>Ecdysozoa</taxon>
        <taxon>Arthropoda</taxon>
        <taxon>Chelicerata</taxon>
        <taxon>Merostomata</taxon>
        <taxon>Xiphosura</taxon>
        <taxon>Limulidae</taxon>
        <taxon>Limulus</taxon>
    </lineage>
</organism>
<evidence type="ECO:0000313" key="7">
    <source>
        <dbReference type="Proteomes" id="UP000694941"/>
    </source>
</evidence>
<name>A0ABM1BFQ8_LIMPO</name>
<evidence type="ECO:0000259" key="6">
    <source>
        <dbReference type="Pfam" id="PF20811"/>
    </source>
</evidence>
<keyword evidence="7" id="KW-1185">Reference proteome</keyword>
<accession>A0ABM1BFQ8</accession>
<comment type="similarity">
    <text evidence="1">Belongs to the poly(ADP-ribose) glycohydrolase family.</text>
</comment>
<dbReference type="InterPro" id="IPR046372">
    <property type="entry name" value="PARG_cat_C"/>
</dbReference>
<dbReference type="Pfam" id="PF05028">
    <property type="entry name" value="PARG_cat_C"/>
    <property type="match status" value="1"/>
</dbReference>
<dbReference type="EC" id="3.2.1.143" evidence="2"/>
<dbReference type="InterPro" id="IPR007724">
    <property type="entry name" value="Poly_GlycHdrlase"/>
</dbReference>
<dbReference type="GeneID" id="106465413"/>
<keyword evidence="3" id="KW-0378">Hydrolase</keyword>
<evidence type="ECO:0000259" key="5">
    <source>
        <dbReference type="Pfam" id="PF05028"/>
    </source>
</evidence>
<dbReference type="PANTHER" id="PTHR12837:SF15">
    <property type="entry name" value="POLY(ADP-RIBOSE) GLYCOHYDROLASE"/>
    <property type="match status" value="1"/>
</dbReference>
<dbReference type="RefSeq" id="XP_013781094.1">
    <property type="nucleotide sequence ID" value="XM_013925640.2"/>
</dbReference>
<dbReference type="InterPro" id="IPR048362">
    <property type="entry name" value="PARG_helical"/>
</dbReference>
<feature type="compositionally biased region" description="Polar residues" evidence="4">
    <location>
        <begin position="21"/>
        <end position="37"/>
    </location>
</feature>